<name>A0ABQ2PS57_9NEIS</name>
<dbReference type="EMBL" id="BMLY01000013">
    <property type="protein sequence ID" value="GGP28315.1"/>
    <property type="molecule type" value="Genomic_DNA"/>
</dbReference>
<feature type="domain" description="DUF3631" evidence="2">
    <location>
        <begin position="278"/>
        <end position="456"/>
    </location>
</feature>
<dbReference type="SUPFAM" id="SSF52540">
    <property type="entry name" value="P-loop containing nucleoside triphosphate hydrolases"/>
    <property type="match status" value="1"/>
</dbReference>
<evidence type="ECO:0000313" key="3">
    <source>
        <dbReference type="EMBL" id="GGP28315.1"/>
    </source>
</evidence>
<gene>
    <name evidence="3" type="ORF">GCM10010971_41340</name>
</gene>
<dbReference type="RefSeq" id="WP_188698761.1">
    <property type="nucleotide sequence ID" value="NZ_BMLY01000013.1"/>
</dbReference>
<reference evidence="4" key="1">
    <citation type="journal article" date="2019" name="Int. J. Syst. Evol. Microbiol.">
        <title>The Global Catalogue of Microorganisms (GCM) 10K type strain sequencing project: providing services to taxonomists for standard genome sequencing and annotation.</title>
        <authorList>
            <consortium name="The Broad Institute Genomics Platform"/>
            <consortium name="The Broad Institute Genome Sequencing Center for Infectious Disease"/>
            <person name="Wu L."/>
            <person name="Ma J."/>
        </authorList>
    </citation>
    <scope>NUCLEOTIDE SEQUENCE [LARGE SCALE GENOMIC DNA]</scope>
    <source>
        <strain evidence="4">CGMCC 1.8860</strain>
    </source>
</reference>
<dbReference type="Pfam" id="PF12307">
    <property type="entry name" value="DUF3631"/>
    <property type="match status" value="1"/>
</dbReference>
<evidence type="ECO:0000259" key="2">
    <source>
        <dbReference type="Pfam" id="PF12307"/>
    </source>
</evidence>
<organism evidence="3 4">
    <name type="scientific">Silvimonas amylolytica</name>
    <dbReference type="NCBI Taxonomy" id="449663"/>
    <lineage>
        <taxon>Bacteria</taxon>
        <taxon>Pseudomonadati</taxon>
        <taxon>Pseudomonadota</taxon>
        <taxon>Betaproteobacteria</taxon>
        <taxon>Neisseriales</taxon>
        <taxon>Chitinibacteraceae</taxon>
        <taxon>Silvimonas</taxon>
    </lineage>
</organism>
<feature type="region of interest" description="Disordered" evidence="1">
    <location>
        <begin position="1"/>
        <end position="36"/>
    </location>
</feature>
<accession>A0ABQ2PS57</accession>
<dbReference type="Proteomes" id="UP000621859">
    <property type="component" value="Unassembled WGS sequence"/>
</dbReference>
<evidence type="ECO:0000256" key="1">
    <source>
        <dbReference type="SAM" id="MobiDB-lite"/>
    </source>
</evidence>
<evidence type="ECO:0000313" key="4">
    <source>
        <dbReference type="Proteomes" id="UP000621859"/>
    </source>
</evidence>
<proteinExistence type="predicted"/>
<sequence>MDNADHSNGRAKTAPAPGQSGSEEPPVPGASEKEAVSFSEVCSDDQMLRNLSRLEPLAYERIRLLAAKHLGVRVARLDSLVKTLRKQLNKNEAEGGAGSELEFEDVEPWPTAVSGAVLLDAVYALLSRYVIADPVTLRTATLWVVLTWFTDYATVLPLALITAPEKGCGKSTLLNAMAKLVYRPQPVANITAAALFRFVEKYQPTLLIDEADTFMRDNPELTGMINAGHTRDSAYAIRAVGDNFEPKRFSTWGAKAISGISARGLSEALTSRSVVLTMRRKLPGETCENLRHSKQAPFDQVKRQLARWPMDQGDTFANLRPTLEGLNNRLADNWEPLLALADLAGGAWPQLVRDMVLMLVQSNDEPPGFNEELLGDIQYAFERAGVDRLSSADLILELCKDDESIWPTYHRGQPITPRQLARKLEGFGIKPVDIRFGKSNRKGYILQHFADAFTRYLPARPDLSATALQTSADKASGDISIRNASADVADKKTLGLGIGGTCSAVADKKKETGEKCESGIENGLLTHDVTGDKIPPAAGDDDWEVII</sequence>
<dbReference type="InterPro" id="IPR027417">
    <property type="entry name" value="P-loop_NTPase"/>
</dbReference>
<protein>
    <recommendedName>
        <fullName evidence="2">DUF3631 domain-containing protein</fullName>
    </recommendedName>
</protein>
<keyword evidence="4" id="KW-1185">Reference proteome</keyword>
<comment type="caution">
    <text evidence="3">The sequence shown here is derived from an EMBL/GenBank/DDBJ whole genome shotgun (WGS) entry which is preliminary data.</text>
</comment>
<dbReference type="InterPro" id="IPR022081">
    <property type="entry name" value="DUF3631"/>
</dbReference>